<organism evidence="1 2">
    <name type="scientific">Enterococcus entomosocium</name>
    <dbReference type="NCBI Taxonomy" id="3034352"/>
    <lineage>
        <taxon>Bacteria</taxon>
        <taxon>Bacillati</taxon>
        <taxon>Bacillota</taxon>
        <taxon>Bacilli</taxon>
        <taxon>Lactobacillales</taxon>
        <taxon>Enterococcaceae</taxon>
        <taxon>Enterococcus</taxon>
    </lineage>
</organism>
<dbReference type="RefSeq" id="WP_142967284.1">
    <property type="nucleotide sequence ID" value="NZ_JBFDTA010000002.1"/>
</dbReference>
<gene>
    <name evidence="1" type="ORF">AB1I55_16380</name>
</gene>
<evidence type="ECO:0000313" key="1">
    <source>
        <dbReference type="EMBL" id="MEW3467673.1"/>
    </source>
</evidence>
<comment type="caution">
    <text evidence="1">The sequence shown here is derived from an EMBL/GenBank/DDBJ whole genome shotgun (WGS) entry which is preliminary data.</text>
</comment>
<sequence>MSKEISTTTDQQVKFLNETLRRLDSFKRAVASGEIIMEDAMFQDEHNAPTIDEAGGRNIYMRIDYHLGEQGAE</sequence>
<accession>A0ABV3MH15</accession>
<reference evidence="1 2" key="1">
    <citation type="submission" date="2024-05" db="EMBL/GenBank/DDBJ databases">
        <title>Human gut microbiome strain richness.</title>
        <authorList>
            <person name="Chen-Liaw A."/>
        </authorList>
    </citation>
    <scope>NUCLEOTIDE SEQUENCE [LARGE SCALE GENOMIC DNA]</scope>
    <source>
        <strain evidence="1 2">J1100102st1_G3_J1100102_180507</strain>
    </source>
</reference>
<proteinExistence type="predicted"/>
<keyword evidence="2" id="KW-1185">Reference proteome</keyword>
<evidence type="ECO:0008006" key="3">
    <source>
        <dbReference type="Google" id="ProtNLM"/>
    </source>
</evidence>
<protein>
    <recommendedName>
        <fullName evidence="3">Transposase</fullName>
    </recommendedName>
</protein>
<evidence type="ECO:0000313" key="2">
    <source>
        <dbReference type="Proteomes" id="UP001554047"/>
    </source>
</evidence>
<dbReference type="Proteomes" id="UP001554047">
    <property type="component" value="Unassembled WGS sequence"/>
</dbReference>
<dbReference type="EMBL" id="JBFDTB010000040">
    <property type="protein sequence ID" value="MEW3467673.1"/>
    <property type="molecule type" value="Genomic_DNA"/>
</dbReference>
<name>A0ABV3MH15_9ENTE</name>